<dbReference type="GO" id="GO:0035556">
    <property type="term" value="P:intracellular signal transduction"/>
    <property type="evidence" value="ECO:0007669"/>
    <property type="project" value="TreeGrafter"/>
</dbReference>
<reference evidence="10" key="3">
    <citation type="submission" date="2025-09" db="UniProtKB">
        <authorList>
            <consortium name="Ensembl"/>
        </authorList>
    </citation>
    <scope>IDENTIFICATION</scope>
</reference>
<dbReference type="Gene3D" id="1.10.510.10">
    <property type="entry name" value="Transferase(Phosphotransferase) domain 1"/>
    <property type="match status" value="1"/>
</dbReference>
<evidence type="ECO:0000256" key="6">
    <source>
        <dbReference type="ARBA" id="ARBA00022840"/>
    </source>
</evidence>
<evidence type="ECO:0000256" key="1">
    <source>
        <dbReference type="ARBA" id="ARBA00012513"/>
    </source>
</evidence>
<dbReference type="InterPro" id="IPR000719">
    <property type="entry name" value="Prot_kinase_dom"/>
</dbReference>
<reference evidence="10" key="1">
    <citation type="submission" date="2019-06" db="EMBL/GenBank/DDBJ databases">
        <authorList>
            <consortium name="Wellcome Sanger Institute Data Sharing"/>
        </authorList>
    </citation>
    <scope>NUCLEOTIDE SEQUENCE [LARGE SCALE GENOMIC DNA]</scope>
</reference>
<keyword evidence="11" id="KW-1185">Reference proteome</keyword>
<evidence type="ECO:0000256" key="5">
    <source>
        <dbReference type="ARBA" id="ARBA00022777"/>
    </source>
</evidence>
<dbReference type="InterPro" id="IPR011009">
    <property type="entry name" value="Kinase-like_dom_sf"/>
</dbReference>
<reference evidence="10" key="2">
    <citation type="submission" date="2025-08" db="UniProtKB">
        <authorList>
            <consortium name="Ensembl"/>
        </authorList>
    </citation>
    <scope>IDENTIFICATION</scope>
</reference>
<dbReference type="PROSITE" id="PS00108">
    <property type="entry name" value="PROTEIN_KINASE_ST"/>
    <property type="match status" value="1"/>
</dbReference>
<evidence type="ECO:0000256" key="8">
    <source>
        <dbReference type="ARBA" id="ARBA00048679"/>
    </source>
</evidence>
<keyword evidence="5" id="KW-0418">Kinase</keyword>
<dbReference type="InterPro" id="IPR051334">
    <property type="entry name" value="SRPK"/>
</dbReference>
<dbReference type="GO" id="GO:0005524">
    <property type="term" value="F:ATP binding"/>
    <property type="evidence" value="ECO:0007669"/>
    <property type="project" value="UniProtKB-KW"/>
</dbReference>
<dbReference type="Pfam" id="PF00069">
    <property type="entry name" value="Pkinase"/>
    <property type="match status" value="1"/>
</dbReference>
<comment type="catalytic activity">
    <reaction evidence="8">
        <text>L-seryl-[protein] + ATP = O-phospho-L-seryl-[protein] + ADP + H(+)</text>
        <dbReference type="Rhea" id="RHEA:17989"/>
        <dbReference type="Rhea" id="RHEA-COMP:9863"/>
        <dbReference type="Rhea" id="RHEA-COMP:11604"/>
        <dbReference type="ChEBI" id="CHEBI:15378"/>
        <dbReference type="ChEBI" id="CHEBI:29999"/>
        <dbReference type="ChEBI" id="CHEBI:30616"/>
        <dbReference type="ChEBI" id="CHEBI:83421"/>
        <dbReference type="ChEBI" id="CHEBI:456216"/>
        <dbReference type="EC" id="2.7.11.1"/>
    </reaction>
</comment>
<keyword evidence="6" id="KW-0067">ATP-binding</keyword>
<dbReference type="GO" id="GO:0005737">
    <property type="term" value="C:cytoplasm"/>
    <property type="evidence" value="ECO:0007669"/>
    <property type="project" value="TreeGrafter"/>
</dbReference>
<protein>
    <recommendedName>
        <fullName evidence="1">non-specific serine/threonine protein kinase</fullName>
        <ecNumber evidence="1">2.7.11.1</ecNumber>
    </recommendedName>
</protein>
<dbReference type="PROSITE" id="PS50011">
    <property type="entry name" value="PROTEIN_KINASE_DOM"/>
    <property type="match status" value="1"/>
</dbReference>
<dbReference type="Ensembl" id="ENSSORT00005006435.1">
    <property type="protein sequence ID" value="ENSSORP00005006183.1"/>
    <property type="gene ID" value="ENSSORG00005003677.1"/>
</dbReference>
<evidence type="ECO:0000256" key="4">
    <source>
        <dbReference type="ARBA" id="ARBA00022741"/>
    </source>
</evidence>
<dbReference type="EC" id="2.7.11.1" evidence="1"/>
<dbReference type="Proteomes" id="UP000472271">
    <property type="component" value="Chromosome 5"/>
</dbReference>
<dbReference type="PANTHER" id="PTHR47634">
    <property type="entry name" value="PROTEIN KINASE DOMAIN-CONTAINING PROTEIN-RELATED"/>
    <property type="match status" value="1"/>
</dbReference>
<dbReference type="GO" id="GO:0050684">
    <property type="term" value="P:regulation of mRNA processing"/>
    <property type="evidence" value="ECO:0007669"/>
    <property type="project" value="TreeGrafter"/>
</dbReference>
<feature type="domain" description="Protein kinase" evidence="9">
    <location>
        <begin position="1"/>
        <end position="140"/>
    </location>
</feature>
<dbReference type="InParanoid" id="A0A672YNQ0"/>
<evidence type="ECO:0000256" key="7">
    <source>
        <dbReference type="ARBA" id="ARBA00047899"/>
    </source>
</evidence>
<dbReference type="GO" id="GO:0005634">
    <property type="term" value="C:nucleus"/>
    <property type="evidence" value="ECO:0007669"/>
    <property type="project" value="TreeGrafter"/>
</dbReference>
<evidence type="ECO:0000256" key="2">
    <source>
        <dbReference type="ARBA" id="ARBA00022527"/>
    </source>
</evidence>
<keyword evidence="2" id="KW-0723">Serine/threonine-protein kinase</keyword>
<organism evidence="10 11">
    <name type="scientific">Sphaeramia orbicularis</name>
    <name type="common">orbiculate cardinalfish</name>
    <dbReference type="NCBI Taxonomy" id="375764"/>
    <lineage>
        <taxon>Eukaryota</taxon>
        <taxon>Metazoa</taxon>
        <taxon>Chordata</taxon>
        <taxon>Craniata</taxon>
        <taxon>Vertebrata</taxon>
        <taxon>Euteleostomi</taxon>
        <taxon>Actinopterygii</taxon>
        <taxon>Neopterygii</taxon>
        <taxon>Teleostei</taxon>
        <taxon>Neoteleostei</taxon>
        <taxon>Acanthomorphata</taxon>
        <taxon>Gobiaria</taxon>
        <taxon>Kurtiformes</taxon>
        <taxon>Apogonoidei</taxon>
        <taxon>Apogonidae</taxon>
        <taxon>Apogoninae</taxon>
        <taxon>Sphaeramia</taxon>
    </lineage>
</organism>
<evidence type="ECO:0000259" key="9">
    <source>
        <dbReference type="PROSITE" id="PS50011"/>
    </source>
</evidence>
<dbReference type="FunFam" id="1.10.510.10:FF:000275">
    <property type="entry name" value="SRSF protein kinase 2 isoform X3"/>
    <property type="match status" value="1"/>
</dbReference>
<keyword evidence="3" id="KW-0808">Transferase</keyword>
<dbReference type="AlphaFoldDB" id="A0A672YNQ0"/>
<comment type="catalytic activity">
    <reaction evidence="7">
        <text>L-threonyl-[protein] + ATP = O-phospho-L-threonyl-[protein] + ADP + H(+)</text>
        <dbReference type="Rhea" id="RHEA:46608"/>
        <dbReference type="Rhea" id="RHEA-COMP:11060"/>
        <dbReference type="Rhea" id="RHEA-COMP:11605"/>
        <dbReference type="ChEBI" id="CHEBI:15378"/>
        <dbReference type="ChEBI" id="CHEBI:30013"/>
        <dbReference type="ChEBI" id="CHEBI:30616"/>
        <dbReference type="ChEBI" id="CHEBI:61977"/>
        <dbReference type="ChEBI" id="CHEBI:456216"/>
        <dbReference type="EC" id="2.7.11.1"/>
    </reaction>
</comment>
<dbReference type="PANTHER" id="PTHR47634:SF20">
    <property type="entry name" value="SRSF PROTEIN KINASE 3"/>
    <property type="match status" value="1"/>
</dbReference>
<dbReference type="InterPro" id="IPR008271">
    <property type="entry name" value="Ser/Thr_kinase_AS"/>
</dbReference>
<dbReference type="Gene3D" id="3.30.200.20">
    <property type="entry name" value="Phosphorylase Kinase, domain 1"/>
    <property type="match status" value="1"/>
</dbReference>
<evidence type="ECO:0000313" key="10">
    <source>
        <dbReference type="Ensembl" id="ENSSORP00005006183.1"/>
    </source>
</evidence>
<name>A0A672YNQ0_9TELE</name>
<evidence type="ECO:0000313" key="11">
    <source>
        <dbReference type="Proteomes" id="UP000472271"/>
    </source>
</evidence>
<sequence length="140" mass="15901">IAQTYTETALDEIKLLKCVRESDPKDIKRERIVQLIDDFRISGLILYGLNGVLGHQLLRWIIKSNYTGLPLPCVKTILTQVLQGLDYLHTKCKIIHTDIKPENILLSVDDAYIQKLAANTKLWQLPVSPLYSSSSGKKRL</sequence>
<dbReference type="SUPFAM" id="SSF56112">
    <property type="entry name" value="Protein kinase-like (PK-like)"/>
    <property type="match status" value="1"/>
</dbReference>
<proteinExistence type="predicted"/>
<dbReference type="GO" id="GO:0000245">
    <property type="term" value="P:spliceosomal complex assembly"/>
    <property type="evidence" value="ECO:0007669"/>
    <property type="project" value="TreeGrafter"/>
</dbReference>
<dbReference type="GO" id="GO:0004674">
    <property type="term" value="F:protein serine/threonine kinase activity"/>
    <property type="evidence" value="ECO:0007669"/>
    <property type="project" value="UniProtKB-KW"/>
</dbReference>
<keyword evidence="4" id="KW-0547">Nucleotide-binding</keyword>
<accession>A0A672YNQ0</accession>
<evidence type="ECO:0000256" key="3">
    <source>
        <dbReference type="ARBA" id="ARBA00022679"/>
    </source>
</evidence>